<dbReference type="InterPro" id="IPR011051">
    <property type="entry name" value="RmlC_Cupin_sf"/>
</dbReference>
<dbReference type="SUPFAM" id="SSF51182">
    <property type="entry name" value="RmlC-like cupins"/>
    <property type="match status" value="1"/>
</dbReference>
<proteinExistence type="predicted"/>
<keyword evidence="2" id="KW-1185">Reference proteome</keyword>
<comment type="caution">
    <text evidence="1">The sequence shown here is derived from an EMBL/GenBank/DDBJ whole genome shotgun (WGS) entry which is preliminary data.</text>
</comment>
<gene>
    <name evidence="1" type="ORF">ACFFIO_00830</name>
</gene>
<dbReference type="EMBL" id="JBHLWH010000005">
    <property type="protein sequence ID" value="MFC0247043.1"/>
    <property type="molecule type" value="Genomic_DNA"/>
</dbReference>
<dbReference type="RefSeq" id="WP_378039788.1">
    <property type="nucleotide sequence ID" value="NZ_JBHLWH010000005.1"/>
</dbReference>
<reference evidence="1 2" key="1">
    <citation type="submission" date="2024-09" db="EMBL/GenBank/DDBJ databases">
        <authorList>
            <person name="Sun Q."/>
            <person name="Mori K."/>
        </authorList>
    </citation>
    <scope>NUCLEOTIDE SEQUENCE [LARGE SCALE GENOMIC DNA]</scope>
    <source>
        <strain evidence="1 2">CCM 7609</strain>
    </source>
</reference>
<evidence type="ECO:0000313" key="2">
    <source>
        <dbReference type="Proteomes" id="UP001589766"/>
    </source>
</evidence>
<organism evidence="1 2">
    <name type="scientific">Citricoccus parietis</name>
    <dbReference type="NCBI Taxonomy" id="592307"/>
    <lineage>
        <taxon>Bacteria</taxon>
        <taxon>Bacillati</taxon>
        <taxon>Actinomycetota</taxon>
        <taxon>Actinomycetes</taxon>
        <taxon>Micrococcales</taxon>
        <taxon>Micrococcaceae</taxon>
        <taxon>Citricoccus</taxon>
    </lineage>
</organism>
<protein>
    <submittedName>
        <fullName evidence="1">Cupin</fullName>
    </submittedName>
</protein>
<accession>A0ABV6F0K6</accession>
<name>A0ABV6F0K6_9MICC</name>
<dbReference type="Gene3D" id="2.60.120.10">
    <property type="entry name" value="Jelly Rolls"/>
    <property type="match status" value="1"/>
</dbReference>
<evidence type="ECO:0000313" key="1">
    <source>
        <dbReference type="EMBL" id="MFC0247043.1"/>
    </source>
</evidence>
<dbReference type="Proteomes" id="UP001589766">
    <property type="component" value="Unassembled WGS sequence"/>
</dbReference>
<dbReference type="InterPro" id="IPR014710">
    <property type="entry name" value="RmlC-like_jellyroll"/>
</dbReference>
<sequence length="140" mass="14804">MPTPETPRRLVNTHDLADLAARDAATAADATDVTAARVATGAAGAIWKLDEPVRELDSNIIALPAGDGIDAHQGPDNDVMIHVLDGSGTLGTAAGDLTLRPGDLLWMPRRSMRRFTAGGSGLIYHTVHVRKPGLLPTLRR</sequence>